<proteinExistence type="predicted"/>
<dbReference type="EMBL" id="PVWG01000051">
    <property type="protein sequence ID" value="PSB15906.1"/>
    <property type="molecule type" value="Genomic_DNA"/>
</dbReference>
<dbReference type="AlphaFoldDB" id="A0A2T1D636"/>
<reference evidence="1 2" key="1">
    <citation type="submission" date="2018-02" db="EMBL/GenBank/DDBJ databases">
        <authorList>
            <person name="Cohen D.B."/>
            <person name="Kent A.D."/>
        </authorList>
    </citation>
    <scope>NUCLEOTIDE SEQUENCE [LARGE SCALE GENOMIC DNA]</scope>
    <source>
        <strain evidence="1 2">ULC007</strain>
    </source>
</reference>
<evidence type="ECO:0000313" key="2">
    <source>
        <dbReference type="Proteomes" id="UP000238634"/>
    </source>
</evidence>
<evidence type="ECO:0000313" key="1">
    <source>
        <dbReference type="EMBL" id="PSB15906.1"/>
    </source>
</evidence>
<protein>
    <submittedName>
        <fullName evidence="1">DUF4160 domain-containing protein</fullName>
    </submittedName>
</protein>
<dbReference type="Proteomes" id="UP000238634">
    <property type="component" value="Unassembled WGS sequence"/>
</dbReference>
<sequence>MQGNLSARVFSLVKEWALEHQDELLANWERARQSEPLEPIAPLE</sequence>
<reference evidence="1 2" key="2">
    <citation type="submission" date="2018-03" db="EMBL/GenBank/DDBJ databases">
        <title>The ancient ancestry and fast evolution of plastids.</title>
        <authorList>
            <person name="Moore K.R."/>
            <person name="Magnabosco C."/>
            <person name="Momper L."/>
            <person name="Gold D.A."/>
            <person name="Bosak T."/>
            <person name="Fournier G.P."/>
        </authorList>
    </citation>
    <scope>NUCLEOTIDE SEQUENCE [LARGE SCALE GENOMIC DNA]</scope>
    <source>
        <strain evidence="1 2">ULC007</strain>
    </source>
</reference>
<gene>
    <name evidence="1" type="ORF">C7B65_23150</name>
</gene>
<dbReference type="RefSeq" id="WP_083583218.1">
    <property type="nucleotide sequence ID" value="NZ_MPPI01000050.1"/>
</dbReference>
<dbReference type="InterPro" id="IPR025427">
    <property type="entry name" value="DUF4160"/>
</dbReference>
<accession>A0A2T1D636</accession>
<name>A0A2T1D636_9CYAN</name>
<dbReference type="OrthoDB" id="122670at2"/>
<dbReference type="Pfam" id="PF13711">
    <property type="entry name" value="DUF4160"/>
    <property type="match status" value="1"/>
</dbReference>
<organism evidence="1 2">
    <name type="scientific">Phormidesmis priestleyi ULC007</name>
    <dbReference type="NCBI Taxonomy" id="1920490"/>
    <lineage>
        <taxon>Bacteria</taxon>
        <taxon>Bacillati</taxon>
        <taxon>Cyanobacteriota</taxon>
        <taxon>Cyanophyceae</taxon>
        <taxon>Leptolyngbyales</taxon>
        <taxon>Leptolyngbyaceae</taxon>
        <taxon>Phormidesmis</taxon>
    </lineage>
</organism>
<comment type="caution">
    <text evidence="1">The sequence shown here is derived from an EMBL/GenBank/DDBJ whole genome shotgun (WGS) entry which is preliminary data.</text>
</comment>
<keyword evidence="2" id="KW-1185">Reference proteome</keyword>